<name>X1INZ7_9ZZZZ</name>
<dbReference type="GO" id="GO:0016462">
    <property type="term" value="F:pyrophosphatase activity"/>
    <property type="evidence" value="ECO:0007669"/>
    <property type="project" value="TreeGrafter"/>
</dbReference>
<dbReference type="InterPro" id="IPR050273">
    <property type="entry name" value="GppA/Ppx_hydrolase"/>
</dbReference>
<dbReference type="InterPro" id="IPR003695">
    <property type="entry name" value="Ppx_GppA_N"/>
</dbReference>
<evidence type="ECO:0000313" key="2">
    <source>
        <dbReference type="EMBL" id="GAH59268.1"/>
    </source>
</evidence>
<evidence type="ECO:0000259" key="1">
    <source>
        <dbReference type="Pfam" id="PF02541"/>
    </source>
</evidence>
<proteinExistence type="predicted"/>
<dbReference type="Gene3D" id="3.30.420.40">
    <property type="match status" value="1"/>
</dbReference>
<dbReference type="Gene3D" id="3.30.420.150">
    <property type="entry name" value="Exopolyphosphatase. Domain 2"/>
    <property type="match status" value="1"/>
</dbReference>
<comment type="caution">
    <text evidence="2">The sequence shown here is derived from an EMBL/GenBank/DDBJ whole genome shotgun (WGS) entry which is preliminary data.</text>
</comment>
<dbReference type="EMBL" id="BARU01017345">
    <property type="protein sequence ID" value="GAH59268.1"/>
    <property type="molecule type" value="Genomic_DNA"/>
</dbReference>
<feature type="non-terminal residue" evidence="2">
    <location>
        <position position="185"/>
    </location>
</feature>
<organism evidence="2">
    <name type="scientific">marine sediment metagenome</name>
    <dbReference type="NCBI Taxonomy" id="412755"/>
    <lineage>
        <taxon>unclassified sequences</taxon>
        <taxon>metagenomes</taxon>
        <taxon>ecological metagenomes</taxon>
    </lineage>
</organism>
<sequence>MKLASIDIGTHSTRLLITDYQNNKFISLERKMKITRLGKNLDENNMIGKDSARKTVEALSDYRSLVGYYDVKKFRVVGTSAIRKASNSDWFISYVYKHLGMKIDVVSGQEEARLSFYGAVRDMDLNYPRCKVDLTGKILVVDIGGGSSEFILGDCNCNLQLVESLNLGCVSLTKKFIGSSIPDTN</sequence>
<dbReference type="InterPro" id="IPR043129">
    <property type="entry name" value="ATPase_NBD"/>
</dbReference>
<feature type="domain" description="Ppx/GppA phosphatase N-terminal" evidence="1">
    <location>
        <begin position="17"/>
        <end position="183"/>
    </location>
</feature>
<dbReference type="PANTHER" id="PTHR30005:SF0">
    <property type="entry name" value="RETROGRADE REGULATION PROTEIN 2"/>
    <property type="match status" value="1"/>
</dbReference>
<dbReference type="AlphaFoldDB" id="X1INZ7"/>
<dbReference type="PANTHER" id="PTHR30005">
    <property type="entry name" value="EXOPOLYPHOSPHATASE"/>
    <property type="match status" value="1"/>
</dbReference>
<accession>X1INZ7</accession>
<dbReference type="SUPFAM" id="SSF53067">
    <property type="entry name" value="Actin-like ATPase domain"/>
    <property type="match status" value="2"/>
</dbReference>
<reference evidence="2" key="1">
    <citation type="journal article" date="2014" name="Front. Microbiol.">
        <title>High frequency of phylogenetically diverse reductive dehalogenase-homologous genes in deep subseafloor sedimentary metagenomes.</title>
        <authorList>
            <person name="Kawai M."/>
            <person name="Futagami T."/>
            <person name="Toyoda A."/>
            <person name="Takaki Y."/>
            <person name="Nishi S."/>
            <person name="Hori S."/>
            <person name="Arai W."/>
            <person name="Tsubouchi T."/>
            <person name="Morono Y."/>
            <person name="Uchiyama I."/>
            <person name="Ito T."/>
            <person name="Fujiyama A."/>
            <person name="Inagaki F."/>
            <person name="Takami H."/>
        </authorList>
    </citation>
    <scope>NUCLEOTIDE SEQUENCE</scope>
    <source>
        <strain evidence="2">Expedition CK06-06</strain>
    </source>
</reference>
<dbReference type="Pfam" id="PF02541">
    <property type="entry name" value="Ppx-GppA"/>
    <property type="match status" value="1"/>
</dbReference>
<gene>
    <name evidence="2" type="ORF">S03H2_28786</name>
</gene>
<protein>
    <recommendedName>
        <fullName evidence="1">Ppx/GppA phosphatase N-terminal domain-containing protein</fullName>
    </recommendedName>
</protein>